<dbReference type="Pfam" id="PF10247">
    <property type="entry name" value="Romo1"/>
    <property type="match status" value="1"/>
</dbReference>
<dbReference type="AlphaFoldDB" id="A0A0D8XSV7"/>
<evidence type="ECO:0000313" key="3">
    <source>
        <dbReference type="Proteomes" id="UP000053766"/>
    </source>
</evidence>
<name>A0A0D8XSV7_DICVI</name>
<dbReference type="Proteomes" id="UP000053766">
    <property type="component" value="Unassembled WGS sequence"/>
</dbReference>
<sequence length="173" mass="20049">MFQHGTLYSHLDAVQIRLGFMMGCMIGGATGVLIGGFSGLRMGLRGKELLIQPSLNINLIVRIQNWKNSGTVWRIIRSIYVGCTRTSLLSKNRQMFIENILSNVRRLQLADNFEEYLWRLHYVLKLDYEQEVDLKIRLVWDSLVILLFPPSYCNVYNGTFILVNYRIQKVCSL</sequence>
<dbReference type="STRING" id="29172.A0A0D8XSV7"/>
<protein>
    <submittedName>
        <fullName evidence="2">Uncharacterized protein</fullName>
    </submittedName>
</protein>
<reference evidence="2 3" key="1">
    <citation type="submission" date="2013-11" db="EMBL/GenBank/DDBJ databases">
        <title>Draft genome of the bovine lungworm Dictyocaulus viviparus.</title>
        <authorList>
            <person name="Mitreva M."/>
        </authorList>
    </citation>
    <scope>NUCLEOTIDE SEQUENCE [LARGE SCALE GENOMIC DNA]</scope>
    <source>
        <strain evidence="2 3">HannoverDv2000</strain>
    </source>
</reference>
<keyword evidence="1" id="KW-1133">Transmembrane helix</keyword>
<evidence type="ECO:0000313" key="2">
    <source>
        <dbReference type="EMBL" id="KJH46834.1"/>
    </source>
</evidence>
<organism evidence="2 3">
    <name type="scientific">Dictyocaulus viviparus</name>
    <name type="common">Bovine lungworm</name>
    <dbReference type="NCBI Taxonomy" id="29172"/>
    <lineage>
        <taxon>Eukaryota</taxon>
        <taxon>Metazoa</taxon>
        <taxon>Ecdysozoa</taxon>
        <taxon>Nematoda</taxon>
        <taxon>Chromadorea</taxon>
        <taxon>Rhabditida</taxon>
        <taxon>Rhabditina</taxon>
        <taxon>Rhabditomorpha</taxon>
        <taxon>Strongyloidea</taxon>
        <taxon>Metastrongylidae</taxon>
        <taxon>Dictyocaulus</taxon>
    </lineage>
</organism>
<proteinExistence type="predicted"/>
<reference evidence="3" key="2">
    <citation type="journal article" date="2016" name="Sci. Rep.">
        <title>Dictyocaulus viviparus genome, variome and transcriptome elucidate lungworm biology and support future intervention.</title>
        <authorList>
            <person name="McNulty S.N."/>
            <person name="Strube C."/>
            <person name="Rosa B.A."/>
            <person name="Martin J.C."/>
            <person name="Tyagi R."/>
            <person name="Choi Y.J."/>
            <person name="Wang Q."/>
            <person name="Hallsworth Pepin K."/>
            <person name="Zhang X."/>
            <person name="Ozersky P."/>
            <person name="Wilson R.K."/>
            <person name="Sternberg P.W."/>
            <person name="Gasser R.B."/>
            <person name="Mitreva M."/>
        </authorList>
    </citation>
    <scope>NUCLEOTIDE SEQUENCE [LARGE SCALE GENOMIC DNA]</scope>
    <source>
        <strain evidence="3">HannoverDv2000</strain>
    </source>
</reference>
<gene>
    <name evidence="2" type="ORF">DICVIV_07109</name>
</gene>
<evidence type="ECO:0000256" key="1">
    <source>
        <dbReference type="SAM" id="Phobius"/>
    </source>
</evidence>
<accession>A0A0D8XSV7</accession>
<dbReference type="InterPro" id="IPR018450">
    <property type="entry name" value="Romo1/Mgr2"/>
</dbReference>
<keyword evidence="3" id="KW-1185">Reference proteome</keyword>
<dbReference type="EMBL" id="KN716333">
    <property type="protein sequence ID" value="KJH46834.1"/>
    <property type="molecule type" value="Genomic_DNA"/>
</dbReference>
<dbReference type="OrthoDB" id="5409308at2759"/>
<keyword evidence="1" id="KW-0472">Membrane</keyword>
<feature type="transmembrane region" description="Helical" evidence="1">
    <location>
        <begin position="20"/>
        <end position="40"/>
    </location>
</feature>
<keyword evidence="1" id="KW-0812">Transmembrane</keyword>